<keyword evidence="3" id="KW-1185">Reference proteome</keyword>
<dbReference type="EMBL" id="CM000852">
    <property type="protein sequence ID" value="KRG94551.1"/>
    <property type="molecule type" value="Genomic_DNA"/>
</dbReference>
<reference evidence="2" key="2">
    <citation type="submission" date="2018-02" db="UniProtKB">
        <authorList>
            <consortium name="EnsemblPlants"/>
        </authorList>
    </citation>
    <scope>IDENTIFICATION</scope>
    <source>
        <strain evidence="2">Williams 82</strain>
    </source>
</reference>
<protein>
    <submittedName>
        <fullName evidence="1 2">Uncharacterized protein</fullName>
    </submittedName>
</protein>
<dbReference type="AlphaFoldDB" id="A0A0R0EUL7"/>
<dbReference type="EnsemblPlants" id="KRG94551">
    <property type="protein sequence ID" value="KRG94551"/>
    <property type="gene ID" value="GLYMA_19G093000"/>
</dbReference>
<reference evidence="1 2" key="1">
    <citation type="journal article" date="2010" name="Nature">
        <title>Genome sequence of the palaeopolyploid soybean.</title>
        <authorList>
            <person name="Schmutz J."/>
            <person name="Cannon S.B."/>
            <person name="Schlueter J."/>
            <person name="Ma J."/>
            <person name="Mitros T."/>
            <person name="Nelson W."/>
            <person name="Hyten D.L."/>
            <person name="Song Q."/>
            <person name="Thelen J.J."/>
            <person name="Cheng J."/>
            <person name="Xu D."/>
            <person name="Hellsten U."/>
            <person name="May G.D."/>
            <person name="Yu Y."/>
            <person name="Sakurai T."/>
            <person name="Umezawa T."/>
            <person name="Bhattacharyya M.K."/>
            <person name="Sandhu D."/>
            <person name="Valliyodan B."/>
            <person name="Lindquist E."/>
            <person name="Peto M."/>
            <person name="Grant D."/>
            <person name="Shu S."/>
            <person name="Goodstein D."/>
            <person name="Barry K."/>
            <person name="Futrell-Griggs M."/>
            <person name="Abernathy B."/>
            <person name="Du J."/>
            <person name="Tian Z."/>
            <person name="Zhu L."/>
            <person name="Gill N."/>
            <person name="Joshi T."/>
            <person name="Libault M."/>
            <person name="Sethuraman A."/>
            <person name="Zhang X.-C."/>
            <person name="Shinozaki K."/>
            <person name="Nguyen H.T."/>
            <person name="Wing R.A."/>
            <person name="Cregan P."/>
            <person name="Specht J."/>
            <person name="Grimwood J."/>
            <person name="Rokhsar D."/>
            <person name="Stacey G."/>
            <person name="Shoemaker R.C."/>
            <person name="Jackson S.A."/>
        </authorList>
    </citation>
    <scope>NUCLEOTIDE SEQUENCE [LARGE SCALE GENOMIC DNA]</scope>
    <source>
        <strain evidence="2">cv. Williams 82</strain>
        <tissue evidence="1">Callus</tissue>
    </source>
</reference>
<dbReference type="InParanoid" id="A0A0R0EUL7"/>
<dbReference type="OrthoDB" id="10497066at2759"/>
<evidence type="ECO:0000313" key="2">
    <source>
        <dbReference type="EnsemblPlants" id="KRG94551"/>
    </source>
</evidence>
<gene>
    <name evidence="1" type="ORF">GLYMA_19G093000</name>
</gene>
<accession>A0A0R0EUL7</accession>
<reference evidence="1" key="3">
    <citation type="submission" date="2018-07" db="EMBL/GenBank/DDBJ databases">
        <title>WGS assembly of Glycine max.</title>
        <authorList>
            <person name="Schmutz J."/>
            <person name="Cannon S."/>
            <person name="Schlueter J."/>
            <person name="Ma J."/>
            <person name="Mitros T."/>
            <person name="Nelson W."/>
            <person name="Hyten D."/>
            <person name="Song Q."/>
            <person name="Thelen J."/>
            <person name="Cheng J."/>
            <person name="Xu D."/>
            <person name="Hellsten U."/>
            <person name="May G."/>
            <person name="Yu Y."/>
            <person name="Sakurai T."/>
            <person name="Umezawa T."/>
            <person name="Bhattacharyya M."/>
            <person name="Sandhu D."/>
            <person name="Valliyodan B."/>
            <person name="Lindquist E."/>
            <person name="Peto M."/>
            <person name="Grant D."/>
            <person name="Shu S."/>
            <person name="Goodstein D."/>
            <person name="Barry K."/>
            <person name="Futrell-Griggs M."/>
            <person name="Abernathy B."/>
            <person name="Du J."/>
            <person name="Tian Z."/>
            <person name="Zhu L."/>
            <person name="Gill N."/>
            <person name="Joshi T."/>
            <person name="Libault M."/>
            <person name="Sethuraman A."/>
            <person name="Zhang X."/>
            <person name="Shinozaki K."/>
            <person name="Nguyen H."/>
            <person name="Wing R."/>
            <person name="Cregan P."/>
            <person name="Specht J."/>
            <person name="Grimwood J."/>
            <person name="Rokhsar D."/>
            <person name="Stacey G."/>
            <person name="Shoemaker R."/>
            <person name="Jackson S."/>
        </authorList>
    </citation>
    <scope>NUCLEOTIDE SEQUENCE</scope>
    <source>
        <tissue evidence="1">Callus</tissue>
    </source>
</reference>
<organism evidence="1">
    <name type="scientific">Glycine max</name>
    <name type="common">Soybean</name>
    <name type="synonym">Glycine hispida</name>
    <dbReference type="NCBI Taxonomy" id="3847"/>
    <lineage>
        <taxon>Eukaryota</taxon>
        <taxon>Viridiplantae</taxon>
        <taxon>Streptophyta</taxon>
        <taxon>Embryophyta</taxon>
        <taxon>Tracheophyta</taxon>
        <taxon>Spermatophyta</taxon>
        <taxon>Magnoliopsida</taxon>
        <taxon>eudicotyledons</taxon>
        <taxon>Gunneridae</taxon>
        <taxon>Pentapetalae</taxon>
        <taxon>rosids</taxon>
        <taxon>fabids</taxon>
        <taxon>Fabales</taxon>
        <taxon>Fabaceae</taxon>
        <taxon>Papilionoideae</taxon>
        <taxon>50 kb inversion clade</taxon>
        <taxon>NPAAA clade</taxon>
        <taxon>indigoferoid/millettioid clade</taxon>
        <taxon>Phaseoleae</taxon>
        <taxon>Glycine</taxon>
        <taxon>Glycine subgen. Soja</taxon>
    </lineage>
</organism>
<name>A0A0R0EUL7_SOYBN</name>
<dbReference type="Gramene" id="KRG94551">
    <property type="protein sequence ID" value="KRG94551"/>
    <property type="gene ID" value="GLYMA_19G093000"/>
</dbReference>
<sequence>MNLIPIDETVSTDSEIYSIVSWSDYTSEEEEVNTDYNILNEFTRNEYANLYPVDDKYNHYGEILDDLGYNLMFKIKLNDCEHEIQFHIGPDLKECQFCKRYPRKTLRTHYSLCYKNFCKTCVQTVLKTEFPNFKKENDSGNKIMNYRISTLEIRLNKMEKTIDFLYKNFEKNRNNLFSEEHTSGLMTLQNMDCIPIICNKKKNKSLHILVKINFPKINNFDQTEVILQALVDTVVLLLPYAKVLYPNIIILEVI</sequence>
<dbReference type="Proteomes" id="UP000008827">
    <property type="component" value="Chromosome 19"/>
</dbReference>
<proteinExistence type="predicted"/>
<evidence type="ECO:0000313" key="3">
    <source>
        <dbReference type="Proteomes" id="UP000008827"/>
    </source>
</evidence>
<evidence type="ECO:0000313" key="1">
    <source>
        <dbReference type="EMBL" id="KRG94551.1"/>
    </source>
</evidence>